<evidence type="ECO:0000313" key="5">
    <source>
        <dbReference type="Proteomes" id="UP000288805"/>
    </source>
</evidence>
<evidence type="ECO:0000256" key="1">
    <source>
        <dbReference type="SAM" id="Coils"/>
    </source>
</evidence>
<feature type="compositionally biased region" description="Polar residues" evidence="2">
    <location>
        <begin position="70"/>
        <end position="81"/>
    </location>
</feature>
<organism evidence="4 5">
    <name type="scientific">Vitis vinifera</name>
    <name type="common">Grape</name>
    <dbReference type="NCBI Taxonomy" id="29760"/>
    <lineage>
        <taxon>Eukaryota</taxon>
        <taxon>Viridiplantae</taxon>
        <taxon>Streptophyta</taxon>
        <taxon>Embryophyta</taxon>
        <taxon>Tracheophyta</taxon>
        <taxon>Spermatophyta</taxon>
        <taxon>Magnoliopsida</taxon>
        <taxon>eudicotyledons</taxon>
        <taxon>Gunneridae</taxon>
        <taxon>Pentapetalae</taxon>
        <taxon>rosids</taxon>
        <taxon>Vitales</taxon>
        <taxon>Vitaceae</taxon>
        <taxon>Viteae</taxon>
        <taxon>Vitis</taxon>
    </lineage>
</organism>
<protein>
    <recommendedName>
        <fullName evidence="3">Putative zinc-finger domain-containing protein</fullName>
    </recommendedName>
</protein>
<dbReference type="Pfam" id="PF10650">
    <property type="entry name" value="zf-C3H1"/>
    <property type="match status" value="1"/>
</dbReference>
<dbReference type="InterPro" id="IPR039278">
    <property type="entry name" value="Red1"/>
</dbReference>
<name>A0A438ENX0_VITVI</name>
<feature type="coiled-coil region" evidence="1">
    <location>
        <begin position="531"/>
        <end position="565"/>
    </location>
</feature>
<dbReference type="Proteomes" id="UP000288805">
    <property type="component" value="Unassembled WGS sequence"/>
</dbReference>
<sequence>MEANLEVRPKPTASATAPSNPSSDLSNKSAKHREEGELSSSEDDGLPSSSPAPSVGATVPPVEPILVAPSNKNTQGTKAGKSVSVNNAAISIDIQARTSIQPNYHKGFEKNRVPFKSGSSGWYGPPGSNNNLVISFSDNDSGSDSEEYGQEKASTLETKGDTVRVDGNKRTPASSVRKSEMLERTTGTETKMVPKKVPLSRRFIQSTKAKGFNSRNAGPLLIEQGSRVGNFSALNKNLAKRDREVTQGVFLNNSKLQDLRQQIALRESELKLKSAQQNKEIVSQQNKETVSGSCKDNNSMNLNNSTTGKSRSTSIDIQQLEPKEPDGKRLKVSGTYSRQINSNLDDRHDVPAAKSLLGLKEPASQSSGLLDRDKIDHSYCEKEVPANRTQSSIVKWKKQDEKRPAVSLENLRKNGADNIGDSQSDRNARQVDRLVVLNQTVPLANMASNASPKRSNVAGFNCPSGVDAHHPPNKMTCQHNLMRSNGYGEAISNNKKLESRSNSICQTSLNNANLWNCLNDINISGHNNMDIQSLVEIEELQDKELEEAQEQRRKCEIEERNALKAYRKAQRALIEANARCTYLYRKREMFSAQFRSLTMEDSSLFWTSRQHEHAAIGLNSSNNMSEFDLAQIPMSSNLIQTKFDGFNNPGYDSNIQSVDGVPFTKPYQHVDGQNLGSEPCSEPDASTSELLPRKGSSAANRLCSPSNDPNISADEDEDAFPFEHESVQPNAESWRKEAVSEEREKEINELNTKFATDSPEDSLLLEATLRSELFARLGVRTLSKNSGHDYDIEPAVDREVEDNVGRDKTQMRMRNIPFSDAEKTQQLDLGGAGRPETSISEIPVEIDRQCYEKFSGNNEFQPTDDPKDKFSKREVHQSTTSVTFSPPFVLRSAFGHMKVTSLISSLGLHTRDQQNGIDNAYNEEDVSVRSNKILPSVWTASSTLDTVRDGFGEAGSYTCNLAVDPFWPLCMYELRGKCNNEECVWQHVKDYTNNNMNQHDESDNADWHLGLSSHQGKFEDILHADLHSYESVPAWCISQCGQKCFSTILAVSSLLQKDFPVDQPLYHGSDGRLEVHGSWNRQSLYIQPRNGVVTQSPGGKCLFSVDSKTFEILIEEVKGKVLGEICEKGLRLVALLRMGNPLERKRFSKGMEDFVQKAKKSHLSVSSALRRDEEPFASSRKVLVPSEGDKRKKGLLAEVRSCSFAEHWKLHLALLGGLLILFEFEGGGESERVIHLGVKWFNGKSLFLEWWNPLIGCLKENRDDSEVWVRIMGLPLHLWGKAFPKRLREACGSFVAVDEDTTKRRNLQWAKVLVPPWWSEVGPSLSYGWGTGEEVERMKADIFVVSLPKADRMETTVGTGPSGTTSMRLWAFQMGRVSVSALWRKGGPEVQLLLCPDPRLWTPCVLSAWERRQRKPRATAFSLELFDDPLLKMEVQDLVEWISRANEALLNEATDFQGNYSFGLSSFPIGLSVLGGRADGRLLDLMGNDEMGSLGKQVVSRAEEMEGEEGMSVLGFEKEIIALLKKIEARKGHGVKVSKSGRKSSSSHLEREIWKLECSVNYSGTAITAKGKGGSNGGPNQIKQGLADSVQSLEMALLVLNQEVNKVEGMKKALSVLSRALEADPTSVALWIVYLLIYYSSQKTIGKDDMFIYAVFALICKGVIGSCCSPHLLELPGCPWLCSEIDHG</sequence>
<comment type="caution">
    <text evidence="4">The sequence shown here is derived from an EMBL/GenBank/DDBJ whole genome shotgun (WGS) entry which is preliminary data.</text>
</comment>
<feature type="region of interest" description="Disordered" evidence="2">
    <location>
        <begin position="1"/>
        <end position="81"/>
    </location>
</feature>
<proteinExistence type="predicted"/>
<feature type="region of interest" description="Disordered" evidence="2">
    <location>
        <begin position="274"/>
        <end position="315"/>
    </location>
</feature>
<evidence type="ECO:0000259" key="3">
    <source>
        <dbReference type="Pfam" id="PF10650"/>
    </source>
</evidence>
<evidence type="ECO:0000256" key="2">
    <source>
        <dbReference type="SAM" id="MobiDB-lite"/>
    </source>
</evidence>
<keyword evidence="1" id="KW-0175">Coiled coil</keyword>
<dbReference type="PANTHER" id="PTHR21563:SF3">
    <property type="entry name" value="ZINC FINGER C3H1 DOMAIN-CONTAINING PROTEIN"/>
    <property type="match status" value="1"/>
</dbReference>
<feature type="compositionally biased region" description="Basic and acidic residues" evidence="2">
    <location>
        <begin position="158"/>
        <end position="169"/>
    </location>
</feature>
<feature type="domain" description="Putative zinc-finger" evidence="3">
    <location>
        <begin position="969"/>
        <end position="989"/>
    </location>
</feature>
<feature type="region of interest" description="Disordered" evidence="2">
    <location>
        <begin position="133"/>
        <end position="183"/>
    </location>
</feature>
<feature type="compositionally biased region" description="Basic and acidic residues" evidence="2">
    <location>
        <begin position="733"/>
        <end position="744"/>
    </location>
</feature>
<feature type="region of interest" description="Disordered" evidence="2">
    <location>
        <begin position="398"/>
        <end position="427"/>
    </location>
</feature>
<feature type="region of interest" description="Disordered" evidence="2">
    <location>
        <begin position="657"/>
        <end position="744"/>
    </location>
</feature>
<feature type="compositionally biased region" description="Low complexity" evidence="2">
    <location>
        <begin position="10"/>
        <end position="23"/>
    </location>
</feature>
<reference evidence="4 5" key="1">
    <citation type="journal article" date="2018" name="PLoS Genet.">
        <title>Population sequencing reveals clonal diversity and ancestral inbreeding in the grapevine cultivar Chardonnay.</title>
        <authorList>
            <person name="Roach M.J."/>
            <person name="Johnson D.L."/>
            <person name="Bohlmann J."/>
            <person name="van Vuuren H.J."/>
            <person name="Jones S.J."/>
            <person name="Pretorius I.S."/>
            <person name="Schmidt S.A."/>
            <person name="Borneman A.R."/>
        </authorList>
    </citation>
    <scope>NUCLEOTIDE SEQUENCE [LARGE SCALE GENOMIC DNA]</scope>
    <source>
        <strain evidence="5">cv. Chardonnay</strain>
        <tissue evidence="4">Leaf</tissue>
    </source>
</reference>
<dbReference type="InterPro" id="IPR019607">
    <property type="entry name" value="Putative_zinc-finger_domain"/>
</dbReference>
<feature type="compositionally biased region" description="Polar residues" evidence="2">
    <location>
        <begin position="697"/>
        <end position="710"/>
    </location>
</feature>
<gene>
    <name evidence="4" type="ORF">CK203_080200</name>
</gene>
<accession>A0A438ENX0</accession>
<dbReference type="PANTHER" id="PTHR21563">
    <property type="entry name" value="ZINC FINGER C3H1 DOMAIN-CONTAINING PROTEIN"/>
    <property type="match status" value="1"/>
</dbReference>
<dbReference type="EMBL" id="QGNW01001227">
    <property type="protein sequence ID" value="RVW49443.1"/>
    <property type="molecule type" value="Genomic_DNA"/>
</dbReference>
<feature type="compositionally biased region" description="Basic and acidic residues" evidence="2">
    <location>
        <begin position="398"/>
        <end position="415"/>
    </location>
</feature>
<evidence type="ECO:0000313" key="4">
    <source>
        <dbReference type="EMBL" id="RVW49443.1"/>
    </source>
</evidence>